<protein>
    <submittedName>
        <fullName evidence="3">Porin</fullName>
    </submittedName>
</protein>
<feature type="signal peptide" evidence="1">
    <location>
        <begin position="1"/>
        <end position="20"/>
    </location>
</feature>
<accession>A0A443K5J7</accession>
<gene>
    <name evidence="3" type="ORF">D2T31_14680</name>
</gene>
<dbReference type="GO" id="GO:0016020">
    <property type="term" value="C:membrane"/>
    <property type="evidence" value="ECO:0007669"/>
    <property type="project" value="InterPro"/>
</dbReference>
<dbReference type="InterPro" id="IPR033900">
    <property type="entry name" value="Gram_neg_porin_domain"/>
</dbReference>
<dbReference type="EMBL" id="SAUX01000017">
    <property type="protein sequence ID" value="RWR28014.1"/>
    <property type="molecule type" value="Genomic_DNA"/>
</dbReference>
<feature type="chain" id="PRO_5019259053" evidence="1">
    <location>
        <begin position="21"/>
        <end position="315"/>
    </location>
</feature>
<feature type="domain" description="Porin" evidence="2">
    <location>
        <begin position="7"/>
        <end position="300"/>
    </location>
</feature>
<evidence type="ECO:0000313" key="4">
    <source>
        <dbReference type="Proteomes" id="UP000285295"/>
    </source>
</evidence>
<dbReference type="RefSeq" id="WP_128184963.1">
    <property type="nucleotide sequence ID" value="NZ_SAUV01000013.1"/>
</dbReference>
<dbReference type="AlphaFoldDB" id="A0A443K5J7"/>
<name>A0A443K5J7_9RHOB</name>
<dbReference type="Gene3D" id="2.40.160.10">
    <property type="entry name" value="Porin"/>
    <property type="match status" value="1"/>
</dbReference>
<keyword evidence="1" id="KW-0732">Signal</keyword>
<dbReference type="Pfam" id="PF13609">
    <property type="entry name" value="Porin_4"/>
    <property type="match status" value="1"/>
</dbReference>
<evidence type="ECO:0000259" key="2">
    <source>
        <dbReference type="Pfam" id="PF13609"/>
    </source>
</evidence>
<sequence>MKIGIIALALIAGSAGMASADVKLSGFGRWSVTYTEDGTLTGGGNDVFLQSRIRLEFDASTKADNGMKFGGKIWFQEDHNSTGTVLSPAVFYVESGSWTFETGNVLTAFDGAYLLKQTRLGVHAVSVGGDPLGDFFQIAYRTYGNLPNRQGFALDYATQNFDARISAVDPDQYGNGPRGPRTAEEVAASIYYKFDNWELSAATAQNGGGLSDNDLYFAGTRYRFGNGMRVGLNFNDNGTTELGNSYTLYGDYKMGDITFAYYAAYNDGDWSAKRTDGSYGVAVKYDLGGNVFIATSLQRDYDGIILADMGVRFDF</sequence>
<dbReference type="SUPFAM" id="SSF56935">
    <property type="entry name" value="Porins"/>
    <property type="match status" value="1"/>
</dbReference>
<reference evidence="3 4" key="2">
    <citation type="submission" date="2019-01" db="EMBL/GenBank/DDBJ databases">
        <authorList>
            <person name="Li Y."/>
        </authorList>
    </citation>
    <scope>NUCLEOTIDE SEQUENCE [LARGE SCALE GENOMIC DNA]</scope>
    <source>
        <strain evidence="3 4">D19-10-3-21</strain>
    </source>
</reference>
<reference evidence="3 4" key="1">
    <citation type="submission" date="2019-01" db="EMBL/GenBank/DDBJ databases">
        <title>Sinorhodobacter populi sp. nov. isolated from the symptomatic bark tissue of Populus euramericana canker.</title>
        <authorList>
            <person name="Xu G."/>
        </authorList>
    </citation>
    <scope>NUCLEOTIDE SEQUENCE [LARGE SCALE GENOMIC DNA]</scope>
    <source>
        <strain evidence="3 4">D19-10-3-21</strain>
    </source>
</reference>
<dbReference type="GO" id="GO:0015288">
    <property type="term" value="F:porin activity"/>
    <property type="evidence" value="ECO:0007669"/>
    <property type="project" value="InterPro"/>
</dbReference>
<dbReference type="InterPro" id="IPR023614">
    <property type="entry name" value="Porin_dom_sf"/>
</dbReference>
<comment type="caution">
    <text evidence="3">The sequence shown here is derived from an EMBL/GenBank/DDBJ whole genome shotgun (WGS) entry which is preliminary data.</text>
</comment>
<evidence type="ECO:0000256" key="1">
    <source>
        <dbReference type="SAM" id="SignalP"/>
    </source>
</evidence>
<proteinExistence type="predicted"/>
<organism evidence="3 4">
    <name type="scientific">Paenirhodobacter populi</name>
    <dbReference type="NCBI Taxonomy" id="2306993"/>
    <lineage>
        <taxon>Bacteria</taxon>
        <taxon>Pseudomonadati</taxon>
        <taxon>Pseudomonadota</taxon>
        <taxon>Alphaproteobacteria</taxon>
        <taxon>Rhodobacterales</taxon>
        <taxon>Rhodobacter group</taxon>
        <taxon>Paenirhodobacter</taxon>
    </lineage>
</organism>
<dbReference type="Proteomes" id="UP000285295">
    <property type="component" value="Unassembled WGS sequence"/>
</dbReference>
<dbReference type="OrthoDB" id="7326315at2"/>
<evidence type="ECO:0000313" key="3">
    <source>
        <dbReference type="EMBL" id="RWR28014.1"/>
    </source>
</evidence>